<evidence type="ECO:0000313" key="2">
    <source>
        <dbReference type="Proteomes" id="UP001055101"/>
    </source>
</evidence>
<reference evidence="1" key="1">
    <citation type="journal article" date="2021" name="Front. Microbiol.">
        <title>Comprehensive Comparative Genomics and Phenotyping of Methylobacterium Species.</title>
        <authorList>
            <person name="Alessa O."/>
            <person name="Ogura Y."/>
            <person name="Fujitani Y."/>
            <person name="Takami H."/>
            <person name="Hayashi T."/>
            <person name="Sahin N."/>
            <person name="Tani A."/>
        </authorList>
    </citation>
    <scope>NUCLEOTIDE SEQUENCE</scope>
    <source>
        <strain evidence="1">DSM 23674</strain>
    </source>
</reference>
<dbReference type="EMBL" id="BPRA01000002">
    <property type="protein sequence ID" value="GJE54179.1"/>
    <property type="molecule type" value="Genomic_DNA"/>
</dbReference>
<name>A0ABQ4TFK2_9HYPH</name>
<comment type="caution">
    <text evidence="1">The sequence shown here is derived from an EMBL/GenBank/DDBJ whole genome shotgun (WGS) entry which is preliminary data.</text>
</comment>
<gene>
    <name evidence="1" type="primary">cmoB_1</name>
    <name evidence="1" type="ORF">EKPJFOCH_0652</name>
</gene>
<protein>
    <submittedName>
        <fullName evidence="1">tRNA U34 carboxymethyltransferase</fullName>
    </submittedName>
</protein>
<evidence type="ECO:0000313" key="1">
    <source>
        <dbReference type="EMBL" id="GJE54179.1"/>
    </source>
</evidence>
<dbReference type="Gene3D" id="3.40.50.150">
    <property type="entry name" value="Vaccinia Virus protein VP39"/>
    <property type="match status" value="1"/>
</dbReference>
<accession>A0ABQ4TFK2</accession>
<sequence length="262" mass="29026">MTTKRRFLTNEPSHRNAYDLFEGRWASDLSEIDPSLPATGFPGFRHDSRLRQAAEHLGRDGRLDGYDVLELGPLEGAHTYQLEALGARSITAVESNSDAFLKSLIVKNMAGLNRSTFLLGDVSRYLDTPGPRYDLIVCCGILYHMLDPVELIRLAAARSDRLFIWTHYFLDQPRLPAMTVRTVTHDGLTVRLHELTYRHRALGKFLGGNQPKTRWMELPEILAALAHFGLSETTVILDDPNGPNGPAVTLAASRPGAAPPSA</sequence>
<proteinExistence type="predicted"/>
<dbReference type="Proteomes" id="UP001055101">
    <property type="component" value="Unassembled WGS sequence"/>
</dbReference>
<organism evidence="1 2">
    <name type="scientific">Methylobacterium thuringiense</name>
    <dbReference type="NCBI Taxonomy" id="1003091"/>
    <lineage>
        <taxon>Bacteria</taxon>
        <taxon>Pseudomonadati</taxon>
        <taxon>Pseudomonadota</taxon>
        <taxon>Alphaproteobacteria</taxon>
        <taxon>Hyphomicrobiales</taxon>
        <taxon>Methylobacteriaceae</taxon>
        <taxon>Methylobacterium</taxon>
    </lineage>
</organism>
<keyword evidence="2" id="KW-1185">Reference proteome</keyword>
<dbReference type="CDD" id="cd02440">
    <property type="entry name" value="AdoMet_MTases"/>
    <property type="match status" value="1"/>
</dbReference>
<dbReference type="SUPFAM" id="SSF53335">
    <property type="entry name" value="S-adenosyl-L-methionine-dependent methyltransferases"/>
    <property type="match status" value="1"/>
</dbReference>
<dbReference type="RefSeq" id="WP_147815154.1">
    <property type="nucleotide sequence ID" value="NZ_BPRA01000002.1"/>
</dbReference>
<reference evidence="1" key="2">
    <citation type="submission" date="2021-08" db="EMBL/GenBank/DDBJ databases">
        <authorList>
            <person name="Tani A."/>
            <person name="Ola A."/>
            <person name="Ogura Y."/>
            <person name="Katsura K."/>
            <person name="Hayashi T."/>
        </authorList>
    </citation>
    <scope>NUCLEOTIDE SEQUENCE</scope>
    <source>
        <strain evidence="1">DSM 23674</strain>
    </source>
</reference>
<dbReference type="InterPro" id="IPR029063">
    <property type="entry name" value="SAM-dependent_MTases_sf"/>
</dbReference>